<feature type="compositionally biased region" description="Basic and acidic residues" evidence="1">
    <location>
        <begin position="69"/>
        <end position="82"/>
    </location>
</feature>
<evidence type="ECO:0000313" key="2">
    <source>
        <dbReference type="Ensembl" id="ENSMPUP00000004720.1"/>
    </source>
</evidence>
<accession>M3Y069</accession>
<dbReference type="Ensembl" id="ENSMPUT00000004802.1">
    <property type="protein sequence ID" value="ENSMPUP00000004720.1"/>
    <property type="gene ID" value="ENSMPUG00000004758.1"/>
</dbReference>
<reference evidence="2" key="1">
    <citation type="submission" date="2024-06" db="UniProtKB">
        <authorList>
            <consortium name="Ensembl"/>
        </authorList>
    </citation>
    <scope>IDENTIFICATION</scope>
</reference>
<sequence length="96" mass="11308">MENVGAIKWLLAEDKSRKARSRNTLKYFMSAYVLPEIPPPARKKKKRILEEAKKTKVALQYLPSLSRETQGEEKERDNTIQKERKRGRKIVKQTPR</sequence>
<feature type="region of interest" description="Disordered" evidence="1">
    <location>
        <begin position="61"/>
        <end position="96"/>
    </location>
</feature>
<dbReference type="EMBL" id="AEYP01071079">
    <property type="status" value="NOT_ANNOTATED_CDS"/>
    <property type="molecule type" value="Genomic_DNA"/>
</dbReference>
<feature type="compositionally biased region" description="Basic residues" evidence="1">
    <location>
        <begin position="83"/>
        <end position="96"/>
    </location>
</feature>
<proteinExistence type="predicted"/>
<dbReference type="EMBL" id="AEYP01071078">
    <property type="status" value="NOT_ANNOTATED_CDS"/>
    <property type="molecule type" value="Genomic_DNA"/>
</dbReference>
<organism evidence="2">
    <name type="scientific">Mustela putorius furo</name>
    <name type="common">European domestic ferret</name>
    <name type="synonym">Mustela furo</name>
    <dbReference type="NCBI Taxonomy" id="9669"/>
    <lineage>
        <taxon>Eukaryota</taxon>
        <taxon>Metazoa</taxon>
        <taxon>Chordata</taxon>
        <taxon>Craniata</taxon>
        <taxon>Vertebrata</taxon>
        <taxon>Euteleostomi</taxon>
        <taxon>Mammalia</taxon>
        <taxon>Eutheria</taxon>
        <taxon>Laurasiatheria</taxon>
        <taxon>Carnivora</taxon>
        <taxon>Caniformia</taxon>
        <taxon>Musteloidea</taxon>
        <taxon>Mustelidae</taxon>
        <taxon>Mustelinae</taxon>
        <taxon>Mustela</taxon>
    </lineage>
</organism>
<dbReference type="HOGENOM" id="CLU_2359151_0_0_1"/>
<dbReference type="InParanoid" id="M3Y069"/>
<name>M3Y069_MUSPF</name>
<evidence type="ECO:0000256" key="1">
    <source>
        <dbReference type="SAM" id="MobiDB-lite"/>
    </source>
</evidence>
<protein>
    <submittedName>
        <fullName evidence="2">Uncharacterized protein</fullName>
    </submittedName>
</protein>
<dbReference type="AlphaFoldDB" id="M3Y069"/>
<dbReference type="EMBL" id="AEYP01071077">
    <property type="status" value="NOT_ANNOTATED_CDS"/>
    <property type="molecule type" value="Genomic_DNA"/>
</dbReference>